<feature type="region of interest" description="Disordered" evidence="1">
    <location>
        <begin position="93"/>
        <end position="181"/>
    </location>
</feature>
<protein>
    <recommendedName>
        <fullName evidence="2">RGS domain-containing protein</fullName>
    </recommendedName>
</protein>
<accession>A0A9P3LV62</accession>
<feature type="compositionally biased region" description="Low complexity" evidence="1">
    <location>
        <begin position="133"/>
        <end position="143"/>
    </location>
</feature>
<dbReference type="OrthoDB" id="196547at2759"/>
<reference evidence="3" key="2">
    <citation type="journal article" date="2022" name="Microbiol. Resour. Announc.">
        <title>Whole-Genome Sequence of Entomortierella parvispora E1425, a Mucoromycotan Fungus Associated with Burkholderiaceae-Related Endosymbiotic Bacteria.</title>
        <authorList>
            <person name="Herlambang A."/>
            <person name="Guo Y."/>
            <person name="Takashima Y."/>
            <person name="Narisawa K."/>
            <person name="Ohta H."/>
            <person name="Nishizawa T."/>
        </authorList>
    </citation>
    <scope>NUCLEOTIDE SEQUENCE</scope>
    <source>
        <strain evidence="3">E1425</strain>
    </source>
</reference>
<proteinExistence type="predicted"/>
<feature type="region of interest" description="Disordered" evidence="1">
    <location>
        <begin position="1289"/>
        <end position="1320"/>
    </location>
</feature>
<feature type="region of interest" description="Disordered" evidence="1">
    <location>
        <begin position="312"/>
        <end position="345"/>
    </location>
</feature>
<dbReference type="Proteomes" id="UP000827284">
    <property type="component" value="Unassembled WGS sequence"/>
</dbReference>
<feature type="compositionally biased region" description="Low complexity" evidence="1">
    <location>
        <begin position="561"/>
        <end position="583"/>
    </location>
</feature>
<feature type="compositionally biased region" description="Acidic residues" evidence="1">
    <location>
        <begin position="165"/>
        <end position="179"/>
    </location>
</feature>
<evidence type="ECO:0000259" key="2">
    <source>
        <dbReference type="PROSITE" id="PS50132"/>
    </source>
</evidence>
<feature type="compositionally biased region" description="Low complexity" evidence="1">
    <location>
        <begin position="811"/>
        <end position="822"/>
    </location>
</feature>
<dbReference type="EMBL" id="BQFW01000005">
    <property type="protein sequence ID" value="GJJ71649.1"/>
    <property type="molecule type" value="Genomic_DNA"/>
</dbReference>
<feature type="compositionally biased region" description="Acidic residues" evidence="1">
    <location>
        <begin position="1474"/>
        <end position="1494"/>
    </location>
</feature>
<feature type="compositionally biased region" description="Low complexity" evidence="1">
    <location>
        <begin position="1289"/>
        <end position="1319"/>
    </location>
</feature>
<dbReference type="InterPro" id="IPR044926">
    <property type="entry name" value="RGS_subdomain_2"/>
</dbReference>
<feature type="compositionally biased region" description="Low complexity" evidence="1">
    <location>
        <begin position="1432"/>
        <end position="1442"/>
    </location>
</feature>
<feature type="compositionally biased region" description="Basic residues" evidence="1">
    <location>
        <begin position="992"/>
        <end position="1005"/>
    </location>
</feature>
<feature type="region of interest" description="Disordered" evidence="1">
    <location>
        <begin position="485"/>
        <end position="506"/>
    </location>
</feature>
<feature type="region of interest" description="Disordered" evidence="1">
    <location>
        <begin position="785"/>
        <end position="874"/>
    </location>
</feature>
<feature type="compositionally biased region" description="Low complexity" evidence="1">
    <location>
        <begin position="1696"/>
        <end position="1733"/>
    </location>
</feature>
<evidence type="ECO:0000313" key="4">
    <source>
        <dbReference type="Proteomes" id="UP000827284"/>
    </source>
</evidence>
<feature type="region of interest" description="Disordered" evidence="1">
    <location>
        <begin position="557"/>
        <end position="622"/>
    </location>
</feature>
<feature type="compositionally biased region" description="Basic and acidic residues" evidence="1">
    <location>
        <begin position="117"/>
        <end position="129"/>
    </location>
</feature>
<sequence>MHEDLMLSRRQKTLSSISNYIPLHILLNEPAGISFSITVSKSWTIEQLARQIEAEYAYLVEREIPGGSNYPVIECGALFDHVDFKGSKRPALAQSAKSLGLQKQQHAQPQRPQEQVQRGRERERRKDDSTQGLATASTLTSTTRVSVDCDQQVPRENNHLSAVDNGDEDQICDGDEDDSVHEHEHLCDNDTEDEVDHRTEAESRGVQLRFSDRIEDVLDRDSTVHVVNIDQGLGMGRKLSLTNLALAISHEAASTPDASPLLDTSTIPSTDAATPAPGITRATVEIPQSTNALPSSRVLSAHPCLRDIQKPPLEDHLSTYTTPSTQDHGSGVEHSDIKSHSHGDMTPASLLWEQAVSESAESDAEVQGQGRLQDSRIVSVSGSFPSSPLASSSPLAATAGEESPSLSAIPACVSTSVRGSTPIRPRSRATDILLNLESSSNDARFQEILHNTIALDHFRQFCFQEYSIENLLFWLDVELFSKGGDPAKPEGDPTDQKSDRSRGGLTEGQFAVQHARYIYLTYIDSCAPLQVNLSDETRTEIPWPILDDDHYQHLFDPEAQSASGGSTPGSPAPSSTMAAAMTPITKKKSRSGSSRRGAGRSSSTTSRFSRQRKRQQEEDDTLLGWPFDRHMFDGAQEHTYQLMKGHTLVRFEESDLWKAVLRIIQERPEDYAKATIKGPLSLHYKPDTAVILKTVTRSRSRHPATNLQNLYNWNNSTSDLDRSRDKEEVLARTMNQYFGPIPPSIRHPGRITIVGLGREGMDDELEEDGYFDSYDLVGPLECGHLRASPSGSVEDGPSPSKTATTVDASKRSSSGSSVGGPRRSSRFVKRLSNGIAGRSSAYASQRHSVSSDNPPSYYSLDQDPAHPGYHADSEVDDMTLDSIENGKRTTRWMVSGYFNDQVRLTAAQRKRLLRRNNKLTKFFGSRVDGTLRPVEERIEDQTTGLSSSQSSILRAPGTGSTTLAYALSSSTIQDMPLNGRRKQTKQQLQQQRRLKKSNSKAKHLPQSKVIRASESGSGERASEEPLFIPDAAGRGLTSPTRSSGLLNKFKKYASVDDYGPSAHQNDAGTTTRSGRSSNVSGHARSFTASDAPLNSLASPGQQQQRRRFTAHPHPLWSGSLSDQEGMAPTIFERRRGLSILSVIDSSLAAESGISPTTPTSIALGVQASSQRTDPEVLVKSPTAINTGGHQLFTLSSITAHNSGSTLDRQAMLSRRKKADKLSTFFGAQLTAVELSSQLKMNCGDDELLMSSSSATNSTANGFSSLANRGLARSSTEDYHKNKAFPEATSVVTSSSSLNSKRPASAPAAPKTRTTSTTSPLAVVGPTFSSVNQLSTKERSILWRRNKKLRELLGESLPESAVALALTGPILFGGPSSSSSIGPRHTIRTSVSSRRTSVASSRHLPRIPTASGGRRISHPRVIYSQQARRGSRSSRSSLGGLSRQYSTNSLDSILAMENSMAAMVYRTRVAKEQDGYENEGAEDDDEDDDDDDNDNDDRHVSLKSPSTLARRRSSLRPIHRSTPSISSSLLSRPTISTSSIHPFGQLDGNDRTFSPAIPITPITPITPATPSPTETMSRFRQKKRMDKIQQFLGDKVPEQDLWIGAVGRERTMAMLELDPLTFQSPTSMPSQPLSISTAPLSSGSKKIKILGKNRLGGLGEMGSKTSPLSSPVFSRSGSSKFFERKTVTSPVMVSISPPASGSVSAPASASTPLPSFPSVLGSPTSLDSPSLPTGKAALLERSSEDTIESLGISAADL</sequence>
<feature type="compositionally biased region" description="Polar residues" evidence="1">
    <location>
        <begin position="1062"/>
        <end position="1080"/>
    </location>
</feature>
<dbReference type="PANTHER" id="PTHR10845">
    <property type="entry name" value="REGULATOR OF G PROTEIN SIGNALING"/>
    <property type="match status" value="1"/>
</dbReference>
<evidence type="ECO:0000313" key="3">
    <source>
        <dbReference type="EMBL" id="GJJ71649.1"/>
    </source>
</evidence>
<feature type="region of interest" description="Disordered" evidence="1">
    <location>
        <begin position="1055"/>
        <end position="1123"/>
    </location>
</feature>
<dbReference type="Gene3D" id="1.10.167.10">
    <property type="entry name" value="Regulator of G-protein Signalling 4, domain 2"/>
    <property type="match status" value="1"/>
</dbReference>
<feature type="region of interest" description="Disordered" evidence="1">
    <location>
        <begin position="972"/>
        <end position="1043"/>
    </location>
</feature>
<dbReference type="SUPFAM" id="SSF48097">
    <property type="entry name" value="Regulator of G-protein signaling, RGS"/>
    <property type="match status" value="1"/>
</dbReference>
<feature type="compositionally biased region" description="Low complexity" evidence="1">
    <location>
        <begin position="591"/>
        <end position="608"/>
    </location>
</feature>
<feature type="compositionally biased region" description="Low complexity" evidence="1">
    <location>
        <begin position="1387"/>
        <end position="1401"/>
    </location>
</feature>
<reference evidence="3" key="1">
    <citation type="submission" date="2021-11" db="EMBL/GenBank/DDBJ databases">
        <authorList>
            <person name="Herlambang A."/>
            <person name="Guo Y."/>
            <person name="Takashima Y."/>
            <person name="Nishizawa T."/>
        </authorList>
    </citation>
    <scope>NUCLEOTIDE SEQUENCE</scope>
    <source>
        <strain evidence="3">E1425</strain>
    </source>
</reference>
<feature type="compositionally biased region" description="Basic residues" evidence="1">
    <location>
        <begin position="1508"/>
        <end position="1518"/>
    </location>
</feature>
<dbReference type="SMART" id="SM00315">
    <property type="entry name" value="RGS"/>
    <property type="match status" value="1"/>
</dbReference>
<feature type="compositionally biased region" description="Basic and acidic residues" evidence="1">
    <location>
        <begin position="330"/>
        <end position="343"/>
    </location>
</feature>
<dbReference type="InterPro" id="IPR036305">
    <property type="entry name" value="RGS_sf"/>
</dbReference>
<dbReference type="InterPro" id="IPR016137">
    <property type="entry name" value="RGS"/>
</dbReference>
<feature type="region of interest" description="Disordered" evidence="1">
    <location>
        <begin position="1470"/>
        <end position="1532"/>
    </location>
</feature>
<feature type="compositionally biased region" description="Basic and acidic residues" evidence="1">
    <location>
        <begin position="485"/>
        <end position="502"/>
    </location>
</feature>
<dbReference type="PANTHER" id="PTHR10845:SF192">
    <property type="entry name" value="DOUBLE HIT, ISOFORM B"/>
    <property type="match status" value="1"/>
</dbReference>
<feature type="compositionally biased region" description="Low complexity" evidence="1">
    <location>
        <begin position="102"/>
        <end position="116"/>
    </location>
</feature>
<name>A0A9P3LV62_9FUNG</name>
<feature type="compositionally biased region" description="Low complexity" evidence="1">
    <location>
        <begin position="1519"/>
        <end position="1532"/>
    </location>
</feature>
<feature type="compositionally biased region" description="Polar residues" evidence="1">
    <location>
        <begin position="841"/>
        <end position="856"/>
    </location>
</feature>
<dbReference type="Pfam" id="PF00615">
    <property type="entry name" value="RGS"/>
    <property type="match status" value="1"/>
</dbReference>
<feature type="compositionally biased region" description="Polar residues" evidence="1">
    <location>
        <begin position="318"/>
        <end position="328"/>
    </location>
</feature>
<feature type="region of interest" description="Disordered" evidence="1">
    <location>
        <begin position="1374"/>
        <end position="1442"/>
    </location>
</feature>
<dbReference type="PROSITE" id="PS50132">
    <property type="entry name" value="RGS"/>
    <property type="match status" value="1"/>
</dbReference>
<dbReference type="CDD" id="cd07440">
    <property type="entry name" value="RGS"/>
    <property type="match status" value="1"/>
</dbReference>
<evidence type="ECO:0000256" key="1">
    <source>
        <dbReference type="SAM" id="MobiDB-lite"/>
    </source>
</evidence>
<gene>
    <name evidence="3" type="ORF">EMPS_03999</name>
</gene>
<feature type="region of interest" description="Disordered" evidence="1">
    <location>
        <begin position="1696"/>
        <end position="1756"/>
    </location>
</feature>
<feature type="domain" description="RGS" evidence="2">
    <location>
        <begin position="444"/>
        <end position="661"/>
    </location>
</feature>
<comment type="caution">
    <text evidence="3">The sequence shown here is derived from an EMBL/GenBank/DDBJ whole genome shotgun (WGS) entry which is preliminary data.</text>
</comment>
<organism evidence="3 4">
    <name type="scientific">Entomortierella parvispora</name>
    <dbReference type="NCBI Taxonomy" id="205924"/>
    <lineage>
        <taxon>Eukaryota</taxon>
        <taxon>Fungi</taxon>
        <taxon>Fungi incertae sedis</taxon>
        <taxon>Mucoromycota</taxon>
        <taxon>Mortierellomycotina</taxon>
        <taxon>Mortierellomycetes</taxon>
        <taxon>Mortierellales</taxon>
        <taxon>Mortierellaceae</taxon>
        <taxon>Entomortierella</taxon>
    </lineage>
</organism>
<keyword evidence="4" id="KW-1185">Reference proteome</keyword>